<reference evidence="1" key="2">
    <citation type="submission" date="2025-09" db="UniProtKB">
        <authorList>
            <consortium name="EnsemblPlants"/>
        </authorList>
    </citation>
    <scope>IDENTIFICATION</scope>
</reference>
<sequence length="732" mass="78911">MASRVKEDEKNERVIRGLLKLPANKRCINCNNLGPQYVCTNFWTFVCTNCSGAHREFTHRVKSVSMAKFTAQEVTALQGGGNERAREIFFKDWDPHRNTYPDSSSTDKLRNFIKHVYVERRYTGERSSDRPPRGKDDKDEQTENRRSDGNRGGSRSPPYNESYSDRQSYSGRSDDRNSRHSYGERSPGYDQNDYKKSPRYFDVVDDRSGKTTPVQRFEDRRFSEPRKPETGSPNYEREANGSSPPVVRPVREILGDDAPQLRVGEPPKLIVARPIDPPKPHVAKPIDPPKANGTRTIEPPPQAQRTTSTASSIGSSEGTSEQMKAASPVSLIDFGADPEPTASAPPSQTGPTPQQQPVNAQPRQPANATAPEPVLEQGKSAPSVSGGDWASFDGFGQQQTPQVGSTVNPLESVLAQLSFSDTPSAPNTSAFPTSVDPRANDGGQSSMIEQSLFGAPLGISGNQVSTGMPNQGSSVQSAVAASVGGLPSQVPSSSQGTSGVQDGTSSGGNNSSGRKPLPVDFFTSLYPSAAQTMPGWQRAPQPGMGFAMQYPAGMLQGMQAYPQTAYSQPTYQQPAYQQPAYQQPAYQQPAYQQPAYQQPAYQQPAYQQPAYPQPAKASNPFDLGNDAAPIQAHVPLSGAPAGATPPTLLGNSSFGVPSQQPRQLYQSSAPQNHYMMQHAPSNMPEQLPNGMLPRQQGGPGSLGIGYDQQAASRYSQPSTPPSYGAVGGNPFG</sequence>
<protein>
    <submittedName>
        <fullName evidence="1">Uncharacterized protein</fullName>
    </submittedName>
</protein>
<evidence type="ECO:0000313" key="2">
    <source>
        <dbReference type="Proteomes" id="UP001732700"/>
    </source>
</evidence>
<evidence type="ECO:0000313" key="1">
    <source>
        <dbReference type="EnsemblPlants" id="AVESA.00010b.r2.6CG1105970.1.CDS"/>
    </source>
</evidence>
<name>A0ACD5Z627_AVESA</name>
<keyword evidence="2" id="KW-1185">Reference proteome</keyword>
<dbReference type="EnsemblPlants" id="AVESA.00010b.r2.6CG1105970.1">
    <property type="protein sequence ID" value="AVESA.00010b.r2.6CG1105970.1.CDS"/>
    <property type="gene ID" value="AVESA.00010b.r2.6CG1105970"/>
</dbReference>
<accession>A0ACD5Z627</accession>
<dbReference type="Proteomes" id="UP001732700">
    <property type="component" value="Chromosome 6C"/>
</dbReference>
<reference evidence="1" key="1">
    <citation type="submission" date="2021-05" db="EMBL/GenBank/DDBJ databases">
        <authorList>
            <person name="Scholz U."/>
            <person name="Mascher M."/>
            <person name="Fiebig A."/>
        </authorList>
    </citation>
    <scope>NUCLEOTIDE SEQUENCE [LARGE SCALE GENOMIC DNA]</scope>
</reference>
<organism evidence="1 2">
    <name type="scientific">Avena sativa</name>
    <name type="common">Oat</name>
    <dbReference type="NCBI Taxonomy" id="4498"/>
    <lineage>
        <taxon>Eukaryota</taxon>
        <taxon>Viridiplantae</taxon>
        <taxon>Streptophyta</taxon>
        <taxon>Embryophyta</taxon>
        <taxon>Tracheophyta</taxon>
        <taxon>Spermatophyta</taxon>
        <taxon>Magnoliopsida</taxon>
        <taxon>Liliopsida</taxon>
        <taxon>Poales</taxon>
        <taxon>Poaceae</taxon>
        <taxon>BOP clade</taxon>
        <taxon>Pooideae</taxon>
        <taxon>Poodae</taxon>
        <taxon>Poeae</taxon>
        <taxon>Poeae Chloroplast Group 1 (Aveneae type)</taxon>
        <taxon>Aveninae</taxon>
        <taxon>Avena</taxon>
    </lineage>
</organism>
<proteinExistence type="predicted"/>